<feature type="compositionally biased region" description="Basic and acidic residues" evidence="1">
    <location>
        <begin position="73"/>
        <end position="90"/>
    </location>
</feature>
<protein>
    <submittedName>
        <fullName evidence="2">Uncharacterized protein</fullName>
    </submittedName>
</protein>
<feature type="region of interest" description="Disordered" evidence="1">
    <location>
        <begin position="123"/>
        <end position="143"/>
    </location>
</feature>
<dbReference type="EMBL" id="AGNL01050433">
    <property type="protein sequence ID" value="EJK43931.1"/>
    <property type="molecule type" value="Genomic_DNA"/>
</dbReference>
<feature type="non-terminal residue" evidence="2">
    <location>
        <position position="143"/>
    </location>
</feature>
<name>K0R5Q4_THAOC</name>
<evidence type="ECO:0000256" key="1">
    <source>
        <dbReference type="SAM" id="MobiDB-lite"/>
    </source>
</evidence>
<evidence type="ECO:0000313" key="3">
    <source>
        <dbReference type="Proteomes" id="UP000266841"/>
    </source>
</evidence>
<comment type="caution">
    <text evidence="2">The sequence shown here is derived from an EMBL/GenBank/DDBJ whole genome shotgun (WGS) entry which is preliminary data.</text>
</comment>
<dbReference type="Proteomes" id="UP000266841">
    <property type="component" value="Unassembled WGS sequence"/>
</dbReference>
<proteinExistence type="predicted"/>
<gene>
    <name evidence="2" type="ORF">THAOC_37578</name>
</gene>
<sequence>MLYDSVSPFTTLRAIRGGPSGIADRPFNPLKVTDDGAGADTAGSKTTGTCNNWCLELHIAGGGTALRNIYKKHATDEEKKDQTLAAEKRSEKKARKKREDPDVGSQNNQLNIINITARAVMLSPPGGGPKLSFEDLFTSETEK</sequence>
<organism evidence="2 3">
    <name type="scientific">Thalassiosira oceanica</name>
    <name type="common">Marine diatom</name>
    <dbReference type="NCBI Taxonomy" id="159749"/>
    <lineage>
        <taxon>Eukaryota</taxon>
        <taxon>Sar</taxon>
        <taxon>Stramenopiles</taxon>
        <taxon>Ochrophyta</taxon>
        <taxon>Bacillariophyta</taxon>
        <taxon>Coscinodiscophyceae</taxon>
        <taxon>Thalassiosirophycidae</taxon>
        <taxon>Thalassiosirales</taxon>
        <taxon>Thalassiosiraceae</taxon>
        <taxon>Thalassiosira</taxon>
    </lineage>
</organism>
<dbReference type="AlphaFoldDB" id="K0R5Q4"/>
<feature type="region of interest" description="Disordered" evidence="1">
    <location>
        <begin position="73"/>
        <end position="109"/>
    </location>
</feature>
<accession>K0R5Q4</accession>
<evidence type="ECO:0000313" key="2">
    <source>
        <dbReference type="EMBL" id="EJK43931.1"/>
    </source>
</evidence>
<keyword evidence="3" id="KW-1185">Reference proteome</keyword>
<reference evidence="2 3" key="1">
    <citation type="journal article" date="2012" name="Genome Biol.">
        <title>Genome and low-iron response of an oceanic diatom adapted to chronic iron limitation.</title>
        <authorList>
            <person name="Lommer M."/>
            <person name="Specht M."/>
            <person name="Roy A.S."/>
            <person name="Kraemer L."/>
            <person name="Andreson R."/>
            <person name="Gutowska M.A."/>
            <person name="Wolf J."/>
            <person name="Bergner S.V."/>
            <person name="Schilhabel M.B."/>
            <person name="Klostermeier U.C."/>
            <person name="Beiko R.G."/>
            <person name="Rosenstiel P."/>
            <person name="Hippler M."/>
            <person name="Laroche J."/>
        </authorList>
    </citation>
    <scope>NUCLEOTIDE SEQUENCE [LARGE SCALE GENOMIC DNA]</scope>
    <source>
        <strain evidence="2 3">CCMP1005</strain>
    </source>
</reference>